<dbReference type="Pfam" id="PF00196">
    <property type="entry name" value="GerE"/>
    <property type="match status" value="1"/>
</dbReference>
<feature type="domain" description="Response regulatory" evidence="5">
    <location>
        <begin position="2"/>
        <end position="118"/>
    </location>
</feature>
<dbReference type="PRINTS" id="PR00038">
    <property type="entry name" value="HTHLUXR"/>
</dbReference>
<dbReference type="CDD" id="cd17535">
    <property type="entry name" value="REC_NarL-like"/>
    <property type="match status" value="1"/>
</dbReference>
<keyword evidence="2" id="KW-0238">DNA-binding</keyword>
<dbReference type="SMART" id="SM00421">
    <property type="entry name" value="HTH_LUXR"/>
    <property type="match status" value="1"/>
</dbReference>
<evidence type="ECO:0000259" key="5">
    <source>
        <dbReference type="PROSITE" id="PS50110"/>
    </source>
</evidence>
<name>A0A7T5R0I6_9BACT</name>
<dbReference type="GO" id="GO:0003677">
    <property type="term" value="F:DNA binding"/>
    <property type="evidence" value="ECO:0007669"/>
    <property type="project" value="UniProtKB-KW"/>
</dbReference>
<dbReference type="InterPro" id="IPR011006">
    <property type="entry name" value="CheY-like_superfamily"/>
</dbReference>
<evidence type="ECO:0000256" key="3">
    <source>
        <dbReference type="PROSITE-ProRule" id="PRU00169"/>
    </source>
</evidence>
<feature type="modified residue" description="4-aspartylphosphate" evidence="3">
    <location>
        <position position="53"/>
    </location>
</feature>
<dbReference type="SUPFAM" id="SSF52172">
    <property type="entry name" value="CheY-like"/>
    <property type="match status" value="1"/>
</dbReference>
<proteinExistence type="predicted"/>
<protein>
    <submittedName>
        <fullName evidence="6">Response regulator transcription factor</fullName>
    </submittedName>
</protein>
<dbReference type="SMART" id="SM00448">
    <property type="entry name" value="REC"/>
    <property type="match status" value="1"/>
</dbReference>
<evidence type="ECO:0000313" key="6">
    <source>
        <dbReference type="EMBL" id="QQG35294.1"/>
    </source>
</evidence>
<sequence>MKILLADDHAMFRSGLCRILEEEFSKAEIHESSSCEETLRMLRNGEWGLLLLDIAMSDKSSLNILPEIKNLHPQMPILILSMYDDRQFIIQALRCGAAGYLTKENAPDELIRAIRAVTAGRRYISEAMAEQIADHLAAGNETKSPHETLSAREYEVFLMVASGLSLSDIGTKLGLSVKTVSTYRTRILEKTGFQSNAEIIRYAVRHGLVE</sequence>
<gene>
    <name evidence="6" type="ORF">HYS17_06965</name>
</gene>
<dbReference type="InterPro" id="IPR058245">
    <property type="entry name" value="NreC/VraR/RcsB-like_REC"/>
</dbReference>
<dbReference type="Pfam" id="PF00072">
    <property type="entry name" value="Response_reg"/>
    <property type="match status" value="1"/>
</dbReference>
<dbReference type="Gene3D" id="3.40.50.2300">
    <property type="match status" value="1"/>
</dbReference>
<evidence type="ECO:0000256" key="1">
    <source>
        <dbReference type="ARBA" id="ARBA00022553"/>
    </source>
</evidence>
<dbReference type="GO" id="GO:0000160">
    <property type="term" value="P:phosphorelay signal transduction system"/>
    <property type="evidence" value="ECO:0007669"/>
    <property type="project" value="InterPro"/>
</dbReference>
<feature type="domain" description="HTH luxR-type" evidence="4">
    <location>
        <begin position="142"/>
        <end position="207"/>
    </location>
</feature>
<dbReference type="GO" id="GO:0006355">
    <property type="term" value="P:regulation of DNA-templated transcription"/>
    <property type="evidence" value="ECO:0007669"/>
    <property type="project" value="InterPro"/>
</dbReference>
<dbReference type="InterPro" id="IPR000792">
    <property type="entry name" value="Tscrpt_reg_LuxR_C"/>
</dbReference>
<dbReference type="PROSITE" id="PS50043">
    <property type="entry name" value="HTH_LUXR_2"/>
    <property type="match status" value="1"/>
</dbReference>
<evidence type="ECO:0000259" key="4">
    <source>
        <dbReference type="PROSITE" id="PS50043"/>
    </source>
</evidence>
<evidence type="ECO:0000313" key="7">
    <source>
        <dbReference type="Proteomes" id="UP000595362"/>
    </source>
</evidence>
<dbReference type="InterPro" id="IPR001789">
    <property type="entry name" value="Sig_transdc_resp-reg_receiver"/>
</dbReference>
<organism evidence="6 7">
    <name type="scientific">Micavibrio aeruginosavorus</name>
    <dbReference type="NCBI Taxonomy" id="349221"/>
    <lineage>
        <taxon>Bacteria</taxon>
        <taxon>Pseudomonadati</taxon>
        <taxon>Bdellovibrionota</taxon>
        <taxon>Bdellovibrionia</taxon>
        <taxon>Bdellovibrionales</taxon>
        <taxon>Pseudobdellovibrionaceae</taxon>
        <taxon>Micavibrio</taxon>
    </lineage>
</organism>
<dbReference type="InterPro" id="IPR016032">
    <property type="entry name" value="Sig_transdc_resp-reg_C-effctor"/>
</dbReference>
<dbReference type="InterPro" id="IPR039420">
    <property type="entry name" value="WalR-like"/>
</dbReference>
<accession>A0A7T5R0I6</accession>
<dbReference type="PANTHER" id="PTHR43214">
    <property type="entry name" value="TWO-COMPONENT RESPONSE REGULATOR"/>
    <property type="match status" value="1"/>
</dbReference>
<dbReference type="AlphaFoldDB" id="A0A7T5R0I6"/>
<dbReference type="SUPFAM" id="SSF46894">
    <property type="entry name" value="C-terminal effector domain of the bipartite response regulators"/>
    <property type="match status" value="1"/>
</dbReference>
<dbReference type="PANTHER" id="PTHR43214:SF43">
    <property type="entry name" value="TWO-COMPONENT RESPONSE REGULATOR"/>
    <property type="match status" value="1"/>
</dbReference>
<reference evidence="6 7" key="1">
    <citation type="submission" date="2020-07" db="EMBL/GenBank/DDBJ databases">
        <title>Huge and variable diversity of episymbiotic CPR bacteria and DPANN archaea in groundwater ecosystems.</title>
        <authorList>
            <person name="He C.Y."/>
            <person name="Keren R."/>
            <person name="Whittaker M."/>
            <person name="Farag I.F."/>
            <person name="Doudna J."/>
            <person name="Cate J.H.D."/>
            <person name="Banfield J.F."/>
        </authorList>
    </citation>
    <scope>NUCLEOTIDE SEQUENCE [LARGE SCALE GENOMIC DNA]</scope>
    <source>
        <strain evidence="6">NC_groundwater_70_Ag_B-0.1um_54_66</strain>
    </source>
</reference>
<dbReference type="EMBL" id="CP066681">
    <property type="protein sequence ID" value="QQG35294.1"/>
    <property type="molecule type" value="Genomic_DNA"/>
</dbReference>
<dbReference type="CDD" id="cd06170">
    <property type="entry name" value="LuxR_C_like"/>
    <property type="match status" value="1"/>
</dbReference>
<keyword evidence="1 3" id="KW-0597">Phosphoprotein</keyword>
<dbReference type="Proteomes" id="UP000595362">
    <property type="component" value="Chromosome"/>
</dbReference>
<dbReference type="PROSITE" id="PS50110">
    <property type="entry name" value="RESPONSE_REGULATORY"/>
    <property type="match status" value="1"/>
</dbReference>
<evidence type="ECO:0000256" key="2">
    <source>
        <dbReference type="ARBA" id="ARBA00023125"/>
    </source>
</evidence>